<dbReference type="PIRSF" id="PIRSF016184">
    <property type="entry name" value="PhzC_PhzF"/>
    <property type="match status" value="1"/>
</dbReference>
<organism evidence="2 3">
    <name type="scientific">Shimia sagamensis</name>
    <dbReference type="NCBI Taxonomy" id="1566352"/>
    <lineage>
        <taxon>Bacteria</taxon>
        <taxon>Pseudomonadati</taxon>
        <taxon>Pseudomonadota</taxon>
        <taxon>Alphaproteobacteria</taxon>
        <taxon>Rhodobacterales</taxon>
        <taxon>Roseobacteraceae</taxon>
    </lineage>
</organism>
<evidence type="ECO:0000256" key="1">
    <source>
        <dbReference type="ARBA" id="ARBA00008270"/>
    </source>
</evidence>
<dbReference type="SUPFAM" id="SSF54506">
    <property type="entry name" value="Diaminopimelate epimerase-like"/>
    <property type="match status" value="1"/>
</dbReference>
<dbReference type="RefSeq" id="WP_283427460.1">
    <property type="nucleotide sequence ID" value="NZ_FXTY01000008.1"/>
</dbReference>
<dbReference type="GO" id="GO:0016853">
    <property type="term" value="F:isomerase activity"/>
    <property type="evidence" value="ECO:0007669"/>
    <property type="project" value="UniProtKB-KW"/>
</dbReference>
<keyword evidence="3" id="KW-1185">Reference proteome</keyword>
<dbReference type="Pfam" id="PF02567">
    <property type="entry name" value="PhzC-PhzF"/>
    <property type="match status" value="1"/>
</dbReference>
<keyword evidence="2" id="KW-0413">Isomerase</keyword>
<dbReference type="PANTHER" id="PTHR13774:SF32">
    <property type="entry name" value="ANTISENSE-ENHANCING SEQUENCE 1"/>
    <property type="match status" value="1"/>
</dbReference>
<accession>A0ABY1PEW7</accession>
<reference evidence="2 3" key="1">
    <citation type="submission" date="2017-05" db="EMBL/GenBank/DDBJ databases">
        <authorList>
            <person name="Varghese N."/>
            <person name="Submissions S."/>
        </authorList>
    </citation>
    <scope>NUCLEOTIDE SEQUENCE [LARGE SCALE GENOMIC DNA]</scope>
    <source>
        <strain evidence="2 3">DSM 29734</strain>
    </source>
</reference>
<evidence type="ECO:0000313" key="3">
    <source>
        <dbReference type="Proteomes" id="UP001157961"/>
    </source>
</evidence>
<proteinExistence type="inferred from homology"/>
<comment type="caution">
    <text evidence="2">The sequence shown here is derived from an EMBL/GenBank/DDBJ whole genome shotgun (WGS) entry which is preliminary data.</text>
</comment>
<evidence type="ECO:0000313" key="2">
    <source>
        <dbReference type="EMBL" id="SMP32296.1"/>
    </source>
</evidence>
<dbReference type="Gene3D" id="3.10.310.10">
    <property type="entry name" value="Diaminopimelate Epimerase, Chain A, domain 1"/>
    <property type="match status" value="2"/>
</dbReference>
<name>A0ABY1PEW7_9RHOB</name>
<comment type="similarity">
    <text evidence="1">Belongs to the PhzF family.</text>
</comment>
<dbReference type="InterPro" id="IPR003719">
    <property type="entry name" value="Phenazine_PhzF-like"/>
</dbReference>
<gene>
    <name evidence="2" type="ORF">SAMN06265373_108163</name>
</gene>
<dbReference type="Proteomes" id="UP001157961">
    <property type="component" value="Unassembled WGS sequence"/>
</dbReference>
<dbReference type="PANTHER" id="PTHR13774">
    <property type="entry name" value="PHENAZINE BIOSYNTHESIS PROTEIN"/>
    <property type="match status" value="1"/>
</dbReference>
<dbReference type="EMBL" id="FXTY01000008">
    <property type="protein sequence ID" value="SMP32296.1"/>
    <property type="molecule type" value="Genomic_DNA"/>
</dbReference>
<sequence length="281" mass="30486">MTPYFVYDVFTKNPFGGNQLAVIPDATTLPENDLQKIAREFNFSETTFVFPPENKGHTARVRIFTPTMEIPFAGHPIVGTACAMVREGPSTSMVLELGVGPLTCVSDGQSASFEAKQPLEVLCEPNPELVAEALRIKTNELHFQVHPPVMASLGLAFTITEVKSRDILSRTAPDVTAIRKGNRLYPSGLDFAQFVYVRDGNTIYARMFAPLDNIPEDPATGSACAATAALLNRIEGRDQALTIHQGVEMGRPSLISVTATKHGVTVAGHARRVMQGTLLHP</sequence>
<protein>
    <submittedName>
        <fullName evidence="2">Trans-2,3-dihydro-3-hydroxyanthranilate isomerase</fullName>
    </submittedName>
</protein>
<dbReference type="NCBIfam" id="TIGR00654">
    <property type="entry name" value="PhzF_family"/>
    <property type="match status" value="1"/>
</dbReference>